<dbReference type="Proteomes" id="UP001174839">
    <property type="component" value="Unassembled WGS sequence"/>
</dbReference>
<dbReference type="PANTHER" id="PTHR33993">
    <property type="entry name" value="GLYOXALASE-RELATED"/>
    <property type="match status" value="1"/>
</dbReference>
<dbReference type="CDD" id="cd06587">
    <property type="entry name" value="VOC"/>
    <property type="match status" value="1"/>
</dbReference>
<dbReference type="PROSITE" id="PS51819">
    <property type="entry name" value="VOC"/>
    <property type="match status" value="1"/>
</dbReference>
<name>A0ABT7WBA3_9FLAO</name>
<evidence type="ECO:0000313" key="3">
    <source>
        <dbReference type="Proteomes" id="UP001174839"/>
    </source>
</evidence>
<gene>
    <name evidence="2" type="ORF">QU605_01875</name>
</gene>
<dbReference type="InterPro" id="IPR037523">
    <property type="entry name" value="VOC_core"/>
</dbReference>
<evidence type="ECO:0000259" key="1">
    <source>
        <dbReference type="PROSITE" id="PS51819"/>
    </source>
</evidence>
<dbReference type="SUPFAM" id="SSF54593">
    <property type="entry name" value="Glyoxalase/Bleomycin resistance protein/Dihydroxybiphenyl dioxygenase"/>
    <property type="match status" value="1"/>
</dbReference>
<evidence type="ECO:0000313" key="2">
    <source>
        <dbReference type="EMBL" id="MDM9630200.1"/>
    </source>
</evidence>
<dbReference type="RefSeq" id="WP_289723560.1">
    <property type="nucleotide sequence ID" value="NZ_JAUDUY010000001.1"/>
</dbReference>
<accession>A0ABT7WBA3</accession>
<dbReference type="InterPro" id="IPR052164">
    <property type="entry name" value="Anthracycline_SecMetBiosynth"/>
</dbReference>
<protein>
    <submittedName>
        <fullName evidence="2">VOC family protein</fullName>
    </submittedName>
</protein>
<proteinExistence type="predicted"/>
<keyword evidence="3" id="KW-1185">Reference proteome</keyword>
<feature type="domain" description="VOC" evidence="1">
    <location>
        <begin position="7"/>
        <end position="122"/>
    </location>
</feature>
<dbReference type="Gene3D" id="3.10.180.10">
    <property type="entry name" value="2,3-Dihydroxybiphenyl 1,2-Dioxygenase, domain 1"/>
    <property type="match status" value="1"/>
</dbReference>
<dbReference type="InterPro" id="IPR004360">
    <property type="entry name" value="Glyas_Fos-R_dOase_dom"/>
</dbReference>
<dbReference type="PANTHER" id="PTHR33993:SF5">
    <property type="entry name" value="GLYOXALASE"/>
    <property type="match status" value="1"/>
</dbReference>
<dbReference type="InterPro" id="IPR029068">
    <property type="entry name" value="Glyas_Bleomycin-R_OHBP_Dase"/>
</dbReference>
<sequence>MKNRVTGLGGFFFKTADPKKTKEWYRKHLGIPAGDYGWSFLWQDADGNPGRTEWSPMKEDTPYFKPSEKQFMMNFRVADLEGLLAVLKEEGVEIIGEMETYSYGKFGWIMDPEGNKIELWEPREEGF</sequence>
<reference evidence="2" key="1">
    <citation type="submission" date="2023-06" db="EMBL/GenBank/DDBJ databases">
        <title>Robiginitalea aurantiacus sp. nov. and Algoriphagus sediminis sp. nov., isolated from coastal sediment.</title>
        <authorList>
            <person name="Zhou Z.Y."/>
            <person name="An J."/>
            <person name="Jia Y.W."/>
            <person name="Du Z.J."/>
        </authorList>
    </citation>
    <scope>NUCLEOTIDE SEQUENCE</scope>
    <source>
        <strain evidence="2">M39</strain>
    </source>
</reference>
<dbReference type="Pfam" id="PF00903">
    <property type="entry name" value="Glyoxalase"/>
    <property type="match status" value="1"/>
</dbReference>
<organism evidence="2 3">
    <name type="scientific">Robiginitalea aurantiaca</name>
    <dbReference type="NCBI Taxonomy" id="3056915"/>
    <lineage>
        <taxon>Bacteria</taxon>
        <taxon>Pseudomonadati</taxon>
        <taxon>Bacteroidota</taxon>
        <taxon>Flavobacteriia</taxon>
        <taxon>Flavobacteriales</taxon>
        <taxon>Flavobacteriaceae</taxon>
        <taxon>Robiginitalea</taxon>
    </lineage>
</organism>
<comment type="caution">
    <text evidence="2">The sequence shown here is derived from an EMBL/GenBank/DDBJ whole genome shotgun (WGS) entry which is preliminary data.</text>
</comment>
<dbReference type="EMBL" id="JAUDUY010000001">
    <property type="protein sequence ID" value="MDM9630200.1"/>
    <property type="molecule type" value="Genomic_DNA"/>
</dbReference>